<evidence type="ECO:0000313" key="3">
    <source>
        <dbReference type="Proteomes" id="UP000241229"/>
    </source>
</evidence>
<name>A0A2P7SH84_9HYPH</name>
<evidence type="ECO:0000256" key="1">
    <source>
        <dbReference type="SAM" id="Phobius"/>
    </source>
</evidence>
<organism evidence="2 3">
    <name type="scientific">Kumtagia ephedrae</name>
    <dbReference type="NCBI Taxonomy" id="2116701"/>
    <lineage>
        <taxon>Bacteria</taxon>
        <taxon>Pseudomonadati</taxon>
        <taxon>Pseudomonadota</taxon>
        <taxon>Alphaproteobacteria</taxon>
        <taxon>Hyphomicrobiales</taxon>
        <taxon>Phyllobacteriaceae</taxon>
        <taxon>Kumtagia</taxon>
    </lineage>
</organism>
<accession>A0A2P7SH84</accession>
<comment type="caution">
    <text evidence="2">The sequence shown here is derived from an EMBL/GenBank/DDBJ whole genome shotgun (WGS) entry which is preliminary data.</text>
</comment>
<dbReference type="EMBL" id="PXYK01000007">
    <property type="protein sequence ID" value="PSJ61830.1"/>
    <property type="molecule type" value="Genomic_DNA"/>
</dbReference>
<evidence type="ECO:0000313" key="2">
    <source>
        <dbReference type="EMBL" id="PSJ61830.1"/>
    </source>
</evidence>
<dbReference type="AlphaFoldDB" id="A0A2P7SH84"/>
<keyword evidence="1" id="KW-0472">Membrane</keyword>
<protein>
    <submittedName>
        <fullName evidence="2">Uncharacterized protein</fullName>
    </submittedName>
</protein>
<keyword evidence="1" id="KW-0812">Transmembrane</keyword>
<dbReference type="OrthoDB" id="8101352at2"/>
<feature type="transmembrane region" description="Helical" evidence="1">
    <location>
        <begin position="115"/>
        <end position="133"/>
    </location>
</feature>
<gene>
    <name evidence="2" type="ORF">C7I84_09535</name>
</gene>
<keyword evidence="3" id="KW-1185">Reference proteome</keyword>
<dbReference type="Proteomes" id="UP000241229">
    <property type="component" value="Unassembled WGS sequence"/>
</dbReference>
<dbReference type="RefSeq" id="WP_106771938.1">
    <property type="nucleotide sequence ID" value="NZ_PXYK01000007.1"/>
</dbReference>
<keyword evidence="1" id="KW-1133">Transmembrane helix</keyword>
<feature type="transmembrane region" description="Helical" evidence="1">
    <location>
        <begin position="51"/>
        <end position="76"/>
    </location>
</feature>
<feature type="transmembrane region" description="Helical" evidence="1">
    <location>
        <begin position="88"/>
        <end position="109"/>
    </location>
</feature>
<sequence>MARILTFFLVVHWAVVFSLLATLSVLGSDGGGLRFFGIDLPGADYLVVSVPVVAASVAMGFATCAVLFWWALVALFAGNDDGTIGEEVLRVAFAAAAGLMTLLLVVGTFRSSAGLFPAMAAHFAALIASYVAIRSEQQSAVQRAEALVDERLRLAARARAIGASQTVKLSRFAGAHDGQRSFER</sequence>
<reference evidence="2 3" key="1">
    <citation type="submission" date="2018-03" db="EMBL/GenBank/DDBJ databases">
        <title>The draft genome of Mesorhizobium sp. 6GN-30.</title>
        <authorList>
            <person name="Liu L."/>
            <person name="Li L."/>
            <person name="Wang T."/>
            <person name="Zhang X."/>
            <person name="Liang L."/>
        </authorList>
    </citation>
    <scope>NUCLEOTIDE SEQUENCE [LARGE SCALE GENOMIC DNA]</scope>
    <source>
        <strain evidence="2 3">6GN30</strain>
    </source>
</reference>
<proteinExistence type="predicted"/>